<dbReference type="EMBL" id="FMVW01000008">
    <property type="protein sequence ID" value="SCZ43068.1"/>
    <property type="molecule type" value="Genomic_DNA"/>
</dbReference>
<dbReference type="AlphaFoldDB" id="A0A1G5P1D8"/>
<accession>A0A1G5P1D8</accession>
<organism evidence="1 2">
    <name type="scientific">Afifella marina DSM 2698</name>
    <dbReference type="NCBI Taxonomy" id="1120955"/>
    <lineage>
        <taxon>Bacteria</taxon>
        <taxon>Pseudomonadati</taxon>
        <taxon>Pseudomonadota</taxon>
        <taxon>Alphaproteobacteria</taxon>
        <taxon>Hyphomicrobiales</taxon>
        <taxon>Afifellaceae</taxon>
        <taxon>Afifella</taxon>
    </lineage>
</organism>
<reference evidence="1 2" key="1">
    <citation type="submission" date="2016-10" db="EMBL/GenBank/DDBJ databases">
        <authorList>
            <person name="de Groot N.N."/>
        </authorList>
    </citation>
    <scope>NUCLEOTIDE SEQUENCE [LARGE SCALE GENOMIC DNA]</scope>
    <source>
        <strain evidence="1 2">DSM 2698</strain>
    </source>
</reference>
<dbReference type="RefSeq" id="WP_092814973.1">
    <property type="nucleotide sequence ID" value="NZ_FMVW01000008.1"/>
</dbReference>
<gene>
    <name evidence="1" type="ORF">SAMN03080610_02982</name>
</gene>
<proteinExistence type="predicted"/>
<evidence type="ECO:0000313" key="2">
    <source>
        <dbReference type="Proteomes" id="UP000199347"/>
    </source>
</evidence>
<name>A0A1G5P1D8_AFIMA</name>
<protein>
    <submittedName>
        <fullName evidence="1">Uncharacterized protein</fullName>
    </submittedName>
</protein>
<evidence type="ECO:0000313" key="1">
    <source>
        <dbReference type="EMBL" id="SCZ43068.1"/>
    </source>
</evidence>
<dbReference type="OrthoDB" id="7507446at2"/>
<keyword evidence="2" id="KW-1185">Reference proteome</keyword>
<sequence length="101" mass="11455">MIGNWVGGREEIEVECTIEVQNTFESLHAHVDLDGGIEIRPGDAVRVHGEPITVPYGETATFRRRATVVRATALERLWTRMTGDMEFMELLEFSFSSESRL</sequence>
<dbReference type="Proteomes" id="UP000199347">
    <property type="component" value="Unassembled WGS sequence"/>
</dbReference>
<dbReference type="STRING" id="1120955.SAMN03080610_02982"/>